<dbReference type="InterPro" id="IPR036772">
    <property type="entry name" value="SRCR-like_dom_sf"/>
</dbReference>
<dbReference type="OrthoDB" id="9119369at2759"/>
<dbReference type="PANTHER" id="PTHR48071:SF15">
    <property type="entry name" value="SRCR DOMAIN-CONTAINING PROTEIN"/>
    <property type="match status" value="1"/>
</dbReference>
<evidence type="ECO:0000256" key="9">
    <source>
        <dbReference type="SAM" id="Phobius"/>
    </source>
</evidence>
<proteinExistence type="predicted"/>
<keyword evidence="9" id="KW-0472">Membrane</keyword>
<feature type="domain" description="SRCR" evidence="10">
    <location>
        <begin position="18"/>
        <end position="167"/>
    </location>
</feature>
<feature type="disulfide bond" evidence="7">
    <location>
        <begin position="136"/>
        <end position="146"/>
    </location>
</feature>
<dbReference type="PROSITE" id="PS50287">
    <property type="entry name" value="SRCR_2"/>
    <property type="match status" value="2"/>
</dbReference>
<feature type="region of interest" description="Disordered" evidence="8">
    <location>
        <begin position="356"/>
        <end position="442"/>
    </location>
</feature>
<evidence type="ECO:0000256" key="4">
    <source>
        <dbReference type="ARBA" id="ARBA00022737"/>
    </source>
</evidence>
<evidence type="ECO:0000313" key="11">
    <source>
        <dbReference type="EMBL" id="OXB59706.1"/>
    </source>
</evidence>
<dbReference type="Proteomes" id="UP000198323">
    <property type="component" value="Unassembled WGS sequence"/>
</dbReference>
<feature type="domain" description="SRCR" evidence="10">
    <location>
        <begin position="188"/>
        <end position="266"/>
    </location>
</feature>
<dbReference type="SUPFAM" id="SSF56487">
    <property type="entry name" value="SRCR-like"/>
    <property type="match status" value="3"/>
</dbReference>
<comment type="subcellular location">
    <subcellularLocation>
        <location evidence="1">Secreted</location>
    </subcellularLocation>
</comment>
<feature type="compositionally biased region" description="Polar residues" evidence="8">
    <location>
        <begin position="357"/>
        <end position="378"/>
    </location>
</feature>
<dbReference type="GO" id="GO:0005615">
    <property type="term" value="C:extracellular space"/>
    <property type="evidence" value="ECO:0007669"/>
    <property type="project" value="TreeGrafter"/>
</dbReference>
<dbReference type="AlphaFoldDB" id="A0A226MWJ9"/>
<dbReference type="GO" id="GO:0031638">
    <property type="term" value="P:zymogen activation"/>
    <property type="evidence" value="ECO:0007669"/>
    <property type="project" value="TreeGrafter"/>
</dbReference>
<dbReference type="GO" id="GO:0005886">
    <property type="term" value="C:plasma membrane"/>
    <property type="evidence" value="ECO:0007669"/>
    <property type="project" value="TreeGrafter"/>
</dbReference>
<comment type="caution">
    <text evidence="7">Lacks conserved residue(s) required for the propagation of feature annotation.</text>
</comment>
<evidence type="ECO:0000256" key="7">
    <source>
        <dbReference type="PROSITE-ProRule" id="PRU00196"/>
    </source>
</evidence>
<name>A0A226MWJ9_CALSU</name>
<evidence type="ECO:0000256" key="6">
    <source>
        <dbReference type="ARBA" id="ARBA00023180"/>
    </source>
</evidence>
<reference evidence="11 12" key="1">
    <citation type="submission" date="2016-07" db="EMBL/GenBank/DDBJ databases">
        <title>Disparate Historic Effective Population Sizes Predicted by Modern Levels of Genome Diversity for the Scaled Quail (Callipepla squamata) and the Northern Bobwhite (Colinus virginianus): Inferences from First and Second Generation Draft Genome Assemblies for Sympatric New World Quail.</title>
        <authorList>
            <person name="Oldeschulte D.L."/>
            <person name="Halley Y.A."/>
            <person name="Bhattarai E.K."/>
            <person name="Brashear W.A."/>
            <person name="Hill J."/>
            <person name="Metz R.P."/>
            <person name="Johnson C.D."/>
            <person name="Rollins D."/>
            <person name="Peterson M.J."/>
            <person name="Bickhart D.M."/>
            <person name="Decker J.E."/>
            <person name="Seabury C.M."/>
        </authorList>
    </citation>
    <scope>NUCLEOTIDE SEQUENCE [LARGE SCALE GENOMIC DNA]</scope>
    <source>
        <strain evidence="11 12">Texas</strain>
        <tissue evidence="11">Leg muscle</tissue>
    </source>
</reference>
<evidence type="ECO:0000313" key="12">
    <source>
        <dbReference type="Proteomes" id="UP000198323"/>
    </source>
</evidence>
<evidence type="ECO:0000256" key="3">
    <source>
        <dbReference type="ARBA" id="ARBA00022729"/>
    </source>
</evidence>
<keyword evidence="9" id="KW-0812">Transmembrane</keyword>
<dbReference type="Gene3D" id="3.10.250.10">
    <property type="entry name" value="SRCR-like domain"/>
    <property type="match status" value="3"/>
</dbReference>
<gene>
    <name evidence="11" type="ORF">ASZ78_012627</name>
</gene>
<keyword evidence="12" id="KW-1185">Reference proteome</keyword>
<feature type="transmembrane region" description="Helical" evidence="9">
    <location>
        <begin position="299"/>
        <end position="320"/>
    </location>
</feature>
<dbReference type="PANTHER" id="PTHR48071">
    <property type="entry name" value="SRCR DOMAIN-CONTAINING PROTEIN"/>
    <property type="match status" value="1"/>
</dbReference>
<dbReference type="InterPro" id="IPR001190">
    <property type="entry name" value="SRCR"/>
</dbReference>
<dbReference type="GO" id="GO:0004252">
    <property type="term" value="F:serine-type endopeptidase activity"/>
    <property type="evidence" value="ECO:0007669"/>
    <property type="project" value="TreeGrafter"/>
</dbReference>
<protein>
    <recommendedName>
        <fullName evidence="10">SRCR domain-containing protein</fullName>
    </recommendedName>
</protein>
<accession>A0A226MWJ9</accession>
<keyword evidence="5 7" id="KW-1015">Disulfide bond</keyword>
<dbReference type="EMBL" id="MCFN01000375">
    <property type="protein sequence ID" value="OXB59706.1"/>
    <property type="molecule type" value="Genomic_DNA"/>
</dbReference>
<dbReference type="Pfam" id="PF00530">
    <property type="entry name" value="SRCR"/>
    <property type="match status" value="1"/>
</dbReference>
<dbReference type="SMART" id="SM00202">
    <property type="entry name" value="SR"/>
    <property type="match status" value="2"/>
</dbReference>
<evidence type="ECO:0000256" key="2">
    <source>
        <dbReference type="ARBA" id="ARBA00022525"/>
    </source>
</evidence>
<keyword evidence="2" id="KW-0964">Secreted</keyword>
<comment type="caution">
    <text evidence="11">The sequence shown here is derived from an EMBL/GenBank/DDBJ whole genome shotgun (WGS) entry which is preliminary data.</text>
</comment>
<sequence length="442" mass="46011">MQTCTHSAAIICSPYTGFRLVNGSSECVGRVEVKARGVWGPLCHFGTGTGMLRHDALSCSGNERHPGECPVQVLGQPACPPGHTAAVSCSGDAEPLRLHGGESRCDGRLEVAVLPGVWARVSVGLWDNGTAAELRCVGTEELLEQCNASRMATEPSRSPEQLAVTCSVRRGCRRGGGAGAVCSGLLDLRLSGGSSRCSGQLQVLHEGTWGLVCANGTSLATAAAVCRQLGCGTRGILEAVPAQGSEPAWLSWLQECSSTDITFITCDEVTRDRSEATSLAPAFTHTAVPLTAAPRSVSVLTVLCVLLGTLLCVALAALAVQAHRTRAPCKGPSKDAASEAVYEELDYSLIPEYQEVPSRTGSLSQSSGTKLSDHTGNSAKECDLLVSPESPAQPQHSPSHGYDDAMAALEVFPSTHTGDAPEQLPEDTGYDDVGVSTLGTSL</sequence>
<evidence type="ECO:0000256" key="5">
    <source>
        <dbReference type="ARBA" id="ARBA00023157"/>
    </source>
</evidence>
<keyword evidence="3" id="KW-0732">Signal</keyword>
<evidence type="ECO:0000256" key="1">
    <source>
        <dbReference type="ARBA" id="ARBA00004613"/>
    </source>
</evidence>
<feature type="disulfide bond" evidence="7">
    <location>
        <begin position="256"/>
        <end position="266"/>
    </location>
</feature>
<evidence type="ECO:0000256" key="8">
    <source>
        <dbReference type="SAM" id="MobiDB-lite"/>
    </source>
</evidence>
<organism evidence="11 12">
    <name type="scientific">Callipepla squamata</name>
    <name type="common">Scaled quail</name>
    <dbReference type="NCBI Taxonomy" id="9009"/>
    <lineage>
        <taxon>Eukaryota</taxon>
        <taxon>Metazoa</taxon>
        <taxon>Chordata</taxon>
        <taxon>Craniata</taxon>
        <taxon>Vertebrata</taxon>
        <taxon>Euteleostomi</taxon>
        <taxon>Archelosauria</taxon>
        <taxon>Archosauria</taxon>
        <taxon>Dinosauria</taxon>
        <taxon>Saurischia</taxon>
        <taxon>Theropoda</taxon>
        <taxon>Coelurosauria</taxon>
        <taxon>Aves</taxon>
        <taxon>Neognathae</taxon>
        <taxon>Galloanserae</taxon>
        <taxon>Galliformes</taxon>
        <taxon>Odontophoridae</taxon>
        <taxon>Callipepla</taxon>
    </lineage>
</organism>
<evidence type="ECO:0000259" key="10">
    <source>
        <dbReference type="PROSITE" id="PS50287"/>
    </source>
</evidence>
<dbReference type="PRINTS" id="PR00258">
    <property type="entry name" value="SPERACTRCPTR"/>
</dbReference>
<keyword evidence="6" id="KW-0325">Glycoprotein</keyword>
<keyword evidence="4" id="KW-0677">Repeat</keyword>
<keyword evidence="9" id="KW-1133">Transmembrane helix</keyword>